<dbReference type="GO" id="GO:0005829">
    <property type="term" value="C:cytosol"/>
    <property type="evidence" value="ECO:0007669"/>
    <property type="project" value="TreeGrafter"/>
</dbReference>
<dbReference type="Proteomes" id="UP000308724">
    <property type="component" value="Unassembled WGS sequence"/>
</dbReference>
<dbReference type="SUPFAM" id="SSF54001">
    <property type="entry name" value="Cysteine proteinases"/>
    <property type="match status" value="1"/>
</dbReference>
<evidence type="ECO:0000313" key="3">
    <source>
        <dbReference type="EMBL" id="TIA29140.1"/>
    </source>
</evidence>
<dbReference type="EMBL" id="QZBZ01000480">
    <property type="protein sequence ID" value="TIA29140.1"/>
    <property type="molecule type" value="Genomic_DNA"/>
</dbReference>
<dbReference type="InterPro" id="IPR001394">
    <property type="entry name" value="Peptidase_C19_UCH"/>
</dbReference>
<dbReference type="InterPro" id="IPR038765">
    <property type="entry name" value="Papain-like_cys_pep_sf"/>
</dbReference>
<dbReference type="PROSITE" id="PS50235">
    <property type="entry name" value="USP_3"/>
    <property type="match status" value="1"/>
</dbReference>
<dbReference type="PANTHER" id="PTHR24006">
    <property type="entry name" value="UBIQUITIN CARBOXYL-TERMINAL HYDROLASE"/>
    <property type="match status" value="1"/>
</dbReference>
<dbReference type="InterPro" id="IPR004367">
    <property type="entry name" value="Cyclin_C-dom"/>
</dbReference>
<dbReference type="PROSITE" id="PS00972">
    <property type="entry name" value="USP_1"/>
    <property type="match status" value="1"/>
</dbReference>
<dbReference type="Pfam" id="PF12030">
    <property type="entry name" value="DUF3517"/>
    <property type="match status" value="1"/>
</dbReference>
<dbReference type="InterPro" id="IPR050164">
    <property type="entry name" value="Peptidase_C19"/>
</dbReference>
<dbReference type="SUPFAM" id="SSF47954">
    <property type="entry name" value="Cyclin-like"/>
    <property type="match status" value="1"/>
</dbReference>
<gene>
    <name evidence="3" type="ORF">D6C78_10386</name>
</gene>
<proteinExistence type="predicted"/>
<feature type="region of interest" description="Disordered" evidence="1">
    <location>
        <begin position="1"/>
        <end position="90"/>
    </location>
</feature>
<reference evidence="3 4" key="1">
    <citation type="submission" date="2018-10" db="EMBL/GenBank/DDBJ databases">
        <title>Fifty Aureobasidium pullulans genomes reveal a recombining polyextremotolerant generalist.</title>
        <authorList>
            <person name="Gostincar C."/>
            <person name="Turk M."/>
            <person name="Zajc J."/>
            <person name="Gunde-Cimerman N."/>
        </authorList>
    </citation>
    <scope>NUCLEOTIDE SEQUENCE [LARGE SCALE GENOMIC DNA]</scope>
    <source>
        <strain evidence="3 4">EXF-1645</strain>
    </source>
</reference>
<feature type="domain" description="USP" evidence="2">
    <location>
        <begin position="1477"/>
        <end position="1802"/>
    </location>
</feature>
<dbReference type="PROSITE" id="PS00973">
    <property type="entry name" value="USP_2"/>
    <property type="match status" value="1"/>
</dbReference>
<feature type="compositionally biased region" description="Basic and acidic residues" evidence="1">
    <location>
        <begin position="30"/>
        <end position="42"/>
    </location>
</feature>
<dbReference type="InterPro" id="IPR018200">
    <property type="entry name" value="USP_CS"/>
</dbReference>
<dbReference type="GO" id="GO:0005634">
    <property type="term" value="C:nucleus"/>
    <property type="evidence" value="ECO:0007669"/>
    <property type="project" value="TreeGrafter"/>
</dbReference>
<dbReference type="Pfam" id="PF00443">
    <property type="entry name" value="UCH"/>
    <property type="match status" value="1"/>
</dbReference>
<organism evidence="3 4">
    <name type="scientific">Aureobasidium pullulans</name>
    <name type="common">Black yeast</name>
    <name type="synonym">Pullularia pullulans</name>
    <dbReference type="NCBI Taxonomy" id="5580"/>
    <lineage>
        <taxon>Eukaryota</taxon>
        <taxon>Fungi</taxon>
        <taxon>Dikarya</taxon>
        <taxon>Ascomycota</taxon>
        <taxon>Pezizomycotina</taxon>
        <taxon>Dothideomycetes</taxon>
        <taxon>Dothideomycetidae</taxon>
        <taxon>Dothideales</taxon>
        <taxon>Saccotheciaceae</taxon>
        <taxon>Aureobasidium</taxon>
    </lineage>
</organism>
<dbReference type="Gene3D" id="1.10.472.10">
    <property type="entry name" value="Cyclin-like"/>
    <property type="match status" value="2"/>
</dbReference>
<dbReference type="Gene3D" id="3.90.70.10">
    <property type="entry name" value="Cysteine proteinases"/>
    <property type="match status" value="1"/>
</dbReference>
<name>A0A4T0B4Z4_AURPU</name>
<dbReference type="GO" id="GO:0004843">
    <property type="term" value="F:cysteine-type deubiquitinase activity"/>
    <property type="evidence" value="ECO:0007669"/>
    <property type="project" value="InterPro"/>
</dbReference>
<feature type="compositionally biased region" description="Polar residues" evidence="1">
    <location>
        <begin position="57"/>
        <end position="66"/>
    </location>
</feature>
<dbReference type="CDD" id="cd20537">
    <property type="entry name" value="CYCLIN_CCNO-like_rpt2"/>
    <property type="match status" value="1"/>
</dbReference>
<dbReference type="InterPro" id="IPR036915">
    <property type="entry name" value="Cyclin-like_sf"/>
</dbReference>
<feature type="compositionally biased region" description="Low complexity" evidence="1">
    <location>
        <begin position="67"/>
        <end position="83"/>
    </location>
</feature>
<dbReference type="InterPro" id="IPR028889">
    <property type="entry name" value="USP"/>
</dbReference>
<sequence length="2619" mass="294054">MSISNSVIMDPPSASPAYSSNHKHSPTPLHGRDHIADADSTHARKRPRLSHELDTPPATSGHSDNLSDSQSISPESPIIIGIPQDESTDPSEISIIMPAEEQGEHRRIGSFPFIRPHVDWDTPHRAANKMMDLLWKKGTPPSLQVVESLVIWVTNHLNDTKADFEAALRDDHSSAEVFELYSDDSGFWINVVACFAGLHRHTSLSTGYDSLRSSDAYGVFENILNVLLGLGERLLYTDLAVLVQREARRDSTSSPSSTTSPKHELLFHYWADAFTMLAVRSKTFLEPMSSTYRFNTKAVQRTAISNFQGRPMDAVIKLLGHIVSKPDNIQSPFSTASHYVALCRGVFCVDPRNSDGQLETFFRKSCHLFKMIHIMATEMLPKQHLDDQSQAVVDNFRQFLVDALKTLSRTKHLLPEDIHLLTLKDVAEYQINGDELLKAPSTETLSTIGLMEAVDSLGSSLMKEGVLQAGIHACNLEFFNALIRSSSVDLRNRGVDKLGIELISIFTNEDGVGTCLDRLLRDFAIRFLLAKDIVAYLYGPQTHATLIARTHPIVQILGETSNLTKRDADTIWTVATNLQQPDNAQNAGQVLLNLVKRIPPFTLRYFCEKFRDMPLSQYTKDADILLHNLTMELLHKSPGSECHAIVTCVRLLGKLENSEITTGKQNTLLISIRNLLMAIHSPNTESETIALIELCAGHITSLSSKATGYVSAMSCIMRQKNFAISPQDTLSRVSFKQCADEMLHYFNKAKNEMYALAPQALVCRLDLVFDLLSISSPYLDTTATEKEIWDYTVGEHAFDPVFREIAWNMLVARFQTNQPGLEAFYQRCINQYLPDLSPQFVTIGTARIFALQCARQEHNETALLPLGEQLIRFALSVPTDSVANQFGSLLFTSLFKGKALRYPDLAIKNQVSVVKECISRMVQQDDNTRAPQMLLMILSRSIEFEKALRQSQKSVIASDTTVESGLPDDSIQIPIRVHKGGAQSQSKMVTINKTANCSELDAAIVSETGFESYTVVSAGHKIDFTEEPEQPIAHLGVQEGQVLVVQRRSTFQSIQDDIDNTVGRSDVEREVLAHLNVLYSMLDEANGKAHSVLQSLALLKFPGPIRAMISSTDTPFDQIFPSGRSLRLRTSIEVLNVQLREQVSLGVADEKFLIRGVHLLVALLYRPDLLQDAGDILKTADTLLALLRERPVNNVAEEYFEDATRFTDVILGIMSNLQHRIAASGMMSAAIRALYQCLVEGVLLSAHVRSAFFASQANKEVHSRLLLTNDDHLRATIPSIIVNAVRDEKMASETKAFFFRLFIDHLIPAAMHEPVLCDSTFLVALEILSADQSLISDEMYLRSLIDKFSTNLLDLEHLEHYGNRFIDQRVQGLTLLLQCCVQNIISFEKPLNLSDLAPRLLRKLLFPVSNVDSVARPVIALNTRDNIYELLRLMCDDVQTVEALAAECDRVLSDADEDDEFNFLGPEKFVRQEGSYAGLENLAQTCYLNSLIQQLFMNIQFRKFIFDTPVADDRKQAVLAEFKLAFARMQNSHDVSYRPEALVKALNVDHTMQDDAHIFFMTLVGQLEDSMPDDEAKNALKKFFRGVNKSQTIGSCKHVSESTDEYFNLSLVVKDKASLEESLEEYTKGAALEGSDKFRCTTCGSGEGVSVDAVQRTALEHIPDNLVLGLRRFRYETYDGGSKVNDRFDFPERIDMSKYKLNRLAGVDGPSEPDVFQLVGVVVHQGTLQFGHYWSYAAERGATSGSLPWYRLEDSVVTSSSIEDVLRETRGGPVSPSMTPLVRDRSPVLRSDNAYVLFYQRASSVIEAAQCVVSGIPMPPCTTQAKAHLPQDLEASIAKENERTIYLLHLFSSSHVKFVRDLPGRLEMIKEAEPSERKGIAGKIMTTLFEYYTRVVACSFSQDSIDYTSLVLQKLACSDQNFAGWILDQLLPETTPETNPETTTTRVTRRSLILHRKQMVRSVTNRLVLACLKFLRNNYPIYYGIEEGYSKDSRMRSYVCGLVGLSETLLDCRIAVWKEYFELLGQVAELGFNETYIMLDQDLLIWCLEILHINEDTVLHKKHSSIAYYFANSARSVDLASIVGCVYSLLHKYVDLRGGIALNNDGDARCYNPGVLLLNADEYDRLRFRSQTRNNWLVENIIQGLRRSGNSHWTDWLPNKLTVLLTNAAKAPPDIYEDATRALLTSLSCATAFDQVAESATLCLVGRTMKLQTEEEILVELERIVQHNFLRAHGDEAVSSVKFVLTEVYALQPMLILRHMAVLTGCLLVCDNAQVEEQVRNWLRLHVFVQDVLSKPYTLGDVSYLILKVRAIKSLLGILGEEMQAAIAKGQAYHAFKYSREAYHDSTTYLKQMAVTLEAELETWLNSAAPDSECTELETALQELLDEVGSIDALVERHEACRTGIDEWKHERDYEYTSNELVDDNDQAMASDGSLSDLNEDDFEDGVRNCFEGGLLIASKYMDQRNRIPSIHQKGWLLYETTQQQVFDMERNILDALEHLIGSPTPYEFFHLGLLHHERTKEVENMALYVCKLTLFYGEFVSIPCSIIAKAAVAITRLALKLPPQPILEPHIKKVYPVLVCIFKKLNQVPEILFAEYSRPENSSVALTLDQCLRRSVVS</sequence>
<evidence type="ECO:0000259" key="2">
    <source>
        <dbReference type="PROSITE" id="PS50235"/>
    </source>
</evidence>
<dbReference type="InterPro" id="IPR021905">
    <property type="entry name" value="DUF3517"/>
</dbReference>
<dbReference type="PANTHER" id="PTHR24006:SF925">
    <property type="entry name" value="UBIQUITINYL HYDROLASE 1"/>
    <property type="match status" value="1"/>
</dbReference>
<accession>A0A4T0B4Z4</accession>
<evidence type="ECO:0000256" key="1">
    <source>
        <dbReference type="SAM" id="MobiDB-lite"/>
    </source>
</evidence>
<evidence type="ECO:0000313" key="4">
    <source>
        <dbReference type="Proteomes" id="UP000308724"/>
    </source>
</evidence>
<protein>
    <recommendedName>
        <fullName evidence="2">USP domain-containing protein</fullName>
    </recommendedName>
</protein>
<dbReference type="GO" id="GO:0016579">
    <property type="term" value="P:protein deubiquitination"/>
    <property type="evidence" value="ECO:0007669"/>
    <property type="project" value="InterPro"/>
</dbReference>
<comment type="caution">
    <text evidence="3">The sequence shown here is derived from an EMBL/GenBank/DDBJ whole genome shotgun (WGS) entry which is preliminary data.</text>
</comment>
<dbReference type="Pfam" id="PF02984">
    <property type="entry name" value="Cyclin_C"/>
    <property type="match status" value="1"/>
</dbReference>